<keyword evidence="6 9" id="KW-0238">DNA-binding</keyword>
<evidence type="ECO:0000256" key="1">
    <source>
        <dbReference type="ARBA" id="ARBA00004496"/>
    </source>
</evidence>
<reference evidence="12" key="2">
    <citation type="submission" date="2018-01" db="EMBL/GenBank/DDBJ databases">
        <title>FDA dAtabase for Regulatory Grade micrObial Sequences (FDA-ARGOS): Supporting development and validation of Infectious Disease Dx tests.</title>
        <authorList>
            <person name="Hoffmann M."/>
            <person name="Allard M."/>
            <person name="Evans P."/>
            <person name="Brown E."/>
            <person name="Tallon L."/>
            <person name="Sadzewicz L."/>
            <person name="Sengamalay N."/>
            <person name="Ott S."/>
            <person name="Godinez A."/>
            <person name="Nagaraj S."/>
            <person name="Vyas G."/>
            <person name="Aluvathingal J."/>
            <person name="Nadendla S."/>
            <person name="Geyer C."/>
            <person name="Sichtig H."/>
        </authorList>
    </citation>
    <scope>NUCLEOTIDE SEQUENCE</scope>
    <source>
        <strain evidence="12">ATCC 33809</strain>
    </source>
</reference>
<dbReference type="InterPro" id="IPR036388">
    <property type="entry name" value="WH-like_DNA-bd_sf"/>
</dbReference>
<dbReference type="Gene3D" id="6.10.250.690">
    <property type="match status" value="1"/>
</dbReference>
<dbReference type="Pfam" id="PF00486">
    <property type="entry name" value="Trans_reg_C"/>
    <property type="match status" value="1"/>
</dbReference>
<dbReference type="GO" id="GO:0005829">
    <property type="term" value="C:cytosol"/>
    <property type="evidence" value="ECO:0007669"/>
    <property type="project" value="TreeGrafter"/>
</dbReference>
<dbReference type="EMBL" id="UHIP01000001">
    <property type="protein sequence ID" value="SUP22258.1"/>
    <property type="molecule type" value="Genomic_DNA"/>
</dbReference>
<dbReference type="Proteomes" id="UP000057088">
    <property type="component" value="Chromosome 2"/>
</dbReference>
<keyword evidence="3 8" id="KW-0597">Phosphoprotein</keyword>
<dbReference type="EMBL" id="CP014035">
    <property type="protein sequence ID" value="AMF94073.1"/>
    <property type="molecule type" value="Genomic_DNA"/>
</dbReference>
<dbReference type="InterPro" id="IPR016032">
    <property type="entry name" value="Sig_transdc_resp-reg_C-effctor"/>
</dbReference>
<dbReference type="Pfam" id="PF00072">
    <property type="entry name" value="Response_reg"/>
    <property type="match status" value="1"/>
</dbReference>
<dbReference type="KEGG" id="vfl:AL536_11275"/>
<evidence type="ECO:0000256" key="6">
    <source>
        <dbReference type="ARBA" id="ARBA00023125"/>
    </source>
</evidence>
<reference evidence="13 15" key="3">
    <citation type="submission" date="2018-06" db="EMBL/GenBank/DDBJ databases">
        <authorList>
            <consortium name="Pathogen Informatics"/>
            <person name="Doyle S."/>
        </authorList>
    </citation>
    <scope>NUCLEOTIDE SEQUENCE [LARGE SCALE GENOMIC DNA]</scope>
    <source>
        <strain evidence="13 15">NCTC11327</strain>
    </source>
</reference>
<dbReference type="SUPFAM" id="SSF46894">
    <property type="entry name" value="C-terminal effector domain of the bipartite response regulators"/>
    <property type="match status" value="1"/>
</dbReference>
<keyword evidence="2" id="KW-0963">Cytoplasm</keyword>
<keyword evidence="14" id="KW-1185">Reference proteome</keyword>
<evidence type="ECO:0000256" key="3">
    <source>
        <dbReference type="ARBA" id="ARBA00022553"/>
    </source>
</evidence>
<comment type="subcellular location">
    <subcellularLocation>
        <location evidence="1">Cytoplasm</location>
    </subcellularLocation>
</comment>
<dbReference type="CDD" id="cd00383">
    <property type="entry name" value="trans_reg_C"/>
    <property type="match status" value="1"/>
</dbReference>
<dbReference type="RefSeq" id="WP_020330017.1">
    <property type="nucleotide sequence ID" value="NZ_AP028128.1"/>
</dbReference>
<evidence type="ECO:0000259" key="11">
    <source>
        <dbReference type="PROSITE" id="PS51755"/>
    </source>
</evidence>
<evidence type="ECO:0000259" key="10">
    <source>
        <dbReference type="PROSITE" id="PS50110"/>
    </source>
</evidence>
<feature type="domain" description="OmpR/PhoB-type" evidence="11">
    <location>
        <begin position="124"/>
        <end position="219"/>
    </location>
</feature>
<dbReference type="PANTHER" id="PTHR48111">
    <property type="entry name" value="REGULATOR OF RPOS"/>
    <property type="match status" value="1"/>
</dbReference>
<dbReference type="InterPro" id="IPR039420">
    <property type="entry name" value="WalR-like"/>
</dbReference>
<dbReference type="InterPro" id="IPR011006">
    <property type="entry name" value="CheY-like_superfamily"/>
</dbReference>
<feature type="DNA-binding region" description="OmpR/PhoB-type" evidence="9">
    <location>
        <begin position="124"/>
        <end position="219"/>
    </location>
</feature>
<evidence type="ECO:0000256" key="4">
    <source>
        <dbReference type="ARBA" id="ARBA00023012"/>
    </source>
</evidence>
<dbReference type="Proteomes" id="UP000254626">
    <property type="component" value="Unassembled WGS sequence"/>
</dbReference>
<protein>
    <submittedName>
        <fullName evidence="13">DNA-binding response regulator</fullName>
    </submittedName>
</protein>
<dbReference type="GO" id="GO:0032993">
    <property type="term" value="C:protein-DNA complex"/>
    <property type="evidence" value="ECO:0007669"/>
    <property type="project" value="TreeGrafter"/>
</dbReference>
<feature type="modified residue" description="4-aspartylphosphate" evidence="8">
    <location>
        <position position="51"/>
    </location>
</feature>
<dbReference type="SMART" id="SM00862">
    <property type="entry name" value="Trans_reg_C"/>
    <property type="match status" value="1"/>
</dbReference>
<dbReference type="GO" id="GO:0006355">
    <property type="term" value="P:regulation of DNA-templated transcription"/>
    <property type="evidence" value="ECO:0007669"/>
    <property type="project" value="InterPro"/>
</dbReference>
<evidence type="ECO:0000313" key="15">
    <source>
        <dbReference type="Proteomes" id="UP000254626"/>
    </source>
</evidence>
<dbReference type="PANTHER" id="PTHR48111:SF35">
    <property type="entry name" value="TRANSCRIPTIONAL REGULATORY PROTEIN QSEB"/>
    <property type="match status" value="1"/>
</dbReference>
<keyword evidence="5" id="KW-0805">Transcription regulation</keyword>
<evidence type="ECO:0000256" key="8">
    <source>
        <dbReference type="PROSITE-ProRule" id="PRU00169"/>
    </source>
</evidence>
<dbReference type="PROSITE" id="PS50110">
    <property type="entry name" value="RESPONSE_REGULATORY"/>
    <property type="match status" value="1"/>
</dbReference>
<sequence>MRILLVEDDHMIGEVVEQELQEQHFAVDWVKDGNSATLAADTHHYEVVLLDLGLPQKHGFDVLRHLRGNGNHAGVIIMTAQDATEDKIKGLDLGADDYLIKPFEMGELIARIKAVARRKAGHSGPIYSNGVISLNPATHETDVNGESIRLTAREFSVLQALLQRPGTILSRSDLEERIYGWHQEVESNVIEFIISSLRKKLGCKTYIINVRGVGWMVSKNG</sequence>
<dbReference type="InterPro" id="IPR001789">
    <property type="entry name" value="Sig_transdc_resp-reg_receiver"/>
</dbReference>
<evidence type="ECO:0000313" key="14">
    <source>
        <dbReference type="Proteomes" id="UP000057088"/>
    </source>
</evidence>
<dbReference type="Gene3D" id="1.10.10.10">
    <property type="entry name" value="Winged helix-like DNA-binding domain superfamily/Winged helix DNA-binding domain"/>
    <property type="match status" value="1"/>
</dbReference>
<proteinExistence type="predicted"/>
<dbReference type="InterPro" id="IPR001867">
    <property type="entry name" value="OmpR/PhoB-type_DNA-bd"/>
</dbReference>
<dbReference type="SUPFAM" id="SSF52172">
    <property type="entry name" value="CheY-like"/>
    <property type="match status" value="1"/>
</dbReference>
<evidence type="ECO:0000256" key="9">
    <source>
        <dbReference type="PROSITE-ProRule" id="PRU01091"/>
    </source>
</evidence>
<evidence type="ECO:0000313" key="12">
    <source>
        <dbReference type="EMBL" id="AMF94073.1"/>
    </source>
</evidence>
<dbReference type="AlphaFoldDB" id="A0AAX2LMC4"/>
<keyword evidence="7" id="KW-0804">Transcription</keyword>
<dbReference type="CDD" id="cd17624">
    <property type="entry name" value="REC_OmpR_PmrA-like"/>
    <property type="match status" value="1"/>
</dbReference>
<evidence type="ECO:0000256" key="2">
    <source>
        <dbReference type="ARBA" id="ARBA00022490"/>
    </source>
</evidence>
<dbReference type="PROSITE" id="PS51755">
    <property type="entry name" value="OMPR_PHOB"/>
    <property type="match status" value="1"/>
</dbReference>
<name>A0AAX2LMC4_VIBFL</name>
<reference evidence="14" key="1">
    <citation type="submission" date="2015-12" db="EMBL/GenBank/DDBJ databases">
        <title>FDA dAtabase for Regulatory Grade micrObial Sequences (FDA-ARGOS): Supporting development and validation of Infectious Disease Dx tests.</title>
        <authorList>
            <person name="Hoffmann M."/>
            <person name="Allard M."/>
            <person name="Evans P."/>
            <person name="Brown E."/>
            <person name="Tallon L.J."/>
            <person name="Sadzewicz L."/>
            <person name="Sengamalay N."/>
            <person name="Ott S."/>
            <person name="Godinez A."/>
            <person name="Nagaraj S."/>
            <person name="Vyas G."/>
            <person name="Aluvathingal J."/>
            <person name="Nadendla S."/>
            <person name="Geyer C."/>
            <person name="Sichtig H."/>
        </authorList>
    </citation>
    <scope>NUCLEOTIDE SEQUENCE [LARGE SCALE GENOMIC DNA]</scope>
    <source>
        <strain evidence="14">ATCC 33809</strain>
    </source>
</reference>
<organism evidence="13 15">
    <name type="scientific">Vibrio fluvialis</name>
    <dbReference type="NCBI Taxonomy" id="676"/>
    <lineage>
        <taxon>Bacteria</taxon>
        <taxon>Pseudomonadati</taxon>
        <taxon>Pseudomonadota</taxon>
        <taxon>Gammaproteobacteria</taxon>
        <taxon>Vibrionales</taxon>
        <taxon>Vibrionaceae</taxon>
        <taxon>Vibrio</taxon>
    </lineage>
</organism>
<dbReference type="GeneID" id="29385185"/>
<evidence type="ECO:0000256" key="7">
    <source>
        <dbReference type="ARBA" id="ARBA00023163"/>
    </source>
</evidence>
<dbReference type="FunFam" id="3.40.50.2300:FF:000002">
    <property type="entry name" value="DNA-binding response regulator PhoP"/>
    <property type="match status" value="1"/>
</dbReference>
<feature type="domain" description="Response regulatory" evidence="10">
    <location>
        <begin position="2"/>
        <end position="116"/>
    </location>
</feature>
<evidence type="ECO:0000256" key="5">
    <source>
        <dbReference type="ARBA" id="ARBA00023015"/>
    </source>
</evidence>
<dbReference type="GO" id="GO:0000976">
    <property type="term" value="F:transcription cis-regulatory region binding"/>
    <property type="evidence" value="ECO:0007669"/>
    <property type="project" value="TreeGrafter"/>
</dbReference>
<keyword evidence="4" id="KW-0902">Two-component regulatory system</keyword>
<dbReference type="SMART" id="SM00448">
    <property type="entry name" value="REC"/>
    <property type="match status" value="1"/>
</dbReference>
<dbReference type="Gene3D" id="3.40.50.2300">
    <property type="match status" value="1"/>
</dbReference>
<dbReference type="GO" id="GO:0000156">
    <property type="term" value="F:phosphorelay response regulator activity"/>
    <property type="evidence" value="ECO:0007669"/>
    <property type="project" value="TreeGrafter"/>
</dbReference>
<accession>A0AAX2LMC4</accession>
<evidence type="ECO:0000313" key="13">
    <source>
        <dbReference type="EMBL" id="SUP22258.1"/>
    </source>
</evidence>
<gene>
    <name evidence="13" type="primary">rssB</name>
    <name evidence="12" type="ORF">AL536_11275</name>
    <name evidence="13" type="ORF">NCTC11327_00985</name>
</gene>